<dbReference type="PROSITE" id="PS00708">
    <property type="entry name" value="PRO_ENDOPEP_SER"/>
    <property type="match status" value="1"/>
</dbReference>
<evidence type="ECO:0000313" key="5">
    <source>
        <dbReference type="Proteomes" id="UP000315439"/>
    </source>
</evidence>
<feature type="chain" id="PRO_5021821074" evidence="2">
    <location>
        <begin position="28"/>
        <end position="580"/>
    </location>
</feature>
<proteinExistence type="predicted"/>
<gene>
    <name evidence="4" type="ORF">FLL46_14770</name>
</gene>
<name>A0A545UC76_9GAMM</name>
<reference evidence="4 5" key="1">
    <citation type="submission" date="2019-07" db="EMBL/GenBank/DDBJ databases">
        <title>Draft genome for Aliikangiella sp. M105.</title>
        <authorList>
            <person name="Wang G."/>
        </authorList>
    </citation>
    <scope>NUCLEOTIDE SEQUENCE [LARGE SCALE GENOMIC DNA]</scope>
    <source>
        <strain evidence="4 5">M105</strain>
    </source>
</reference>
<dbReference type="InterPro" id="IPR053145">
    <property type="entry name" value="AB_hydrolase_Est10"/>
</dbReference>
<keyword evidence="2" id="KW-0732">Signal</keyword>
<feature type="domain" description="Serine aminopeptidase S33" evidence="3">
    <location>
        <begin position="308"/>
        <end position="544"/>
    </location>
</feature>
<evidence type="ECO:0000256" key="2">
    <source>
        <dbReference type="SAM" id="SignalP"/>
    </source>
</evidence>
<dbReference type="RefSeq" id="WP_142932039.1">
    <property type="nucleotide sequence ID" value="NZ_ML660165.1"/>
</dbReference>
<evidence type="ECO:0000313" key="4">
    <source>
        <dbReference type="EMBL" id="TQV87066.1"/>
    </source>
</evidence>
<feature type="signal peptide" evidence="2">
    <location>
        <begin position="1"/>
        <end position="27"/>
    </location>
</feature>
<dbReference type="InterPro" id="IPR029058">
    <property type="entry name" value="AB_hydrolase_fold"/>
</dbReference>
<dbReference type="SUPFAM" id="SSF53474">
    <property type="entry name" value="alpha/beta-Hydrolases"/>
    <property type="match status" value="1"/>
</dbReference>
<dbReference type="EMBL" id="VIKS01000009">
    <property type="protein sequence ID" value="TQV87066.1"/>
    <property type="molecule type" value="Genomic_DNA"/>
</dbReference>
<dbReference type="PANTHER" id="PTHR43265:SF1">
    <property type="entry name" value="ESTERASE ESTD"/>
    <property type="match status" value="1"/>
</dbReference>
<sequence>MKKAKSFFSIIMLLIAALLYGSSSVLAKGFEGDWEGDLKLPGGVLPIVIHIKTEGGKQVGTLDTPSQGGFDIPMTLVEFNEKELTFEIEDLSIHYSGKLNSETDQIKGNFFQKGMQKLNFSRIVKKPLPADGSSNSEDLLGQWYGPIKIPGNPLDFVVHVKQQQGSLVAVADSPNQESYGIEIDSISLEKGQVKFEIKKLGVKFVGMLAKNKQSIKGDFAQSGFIFKLKMVKGQYKKKVSSRPQTPKKPFDYHIEEVLVTNNKADLVLAGTLTKPKSNKVKATAVLISGSGPQDRDETIVNHKPFWVIADILTKADFAVLRLDDRGTGKSTGDFDSATSEDFVTDAGAAVDFLLSRDDIPADTIGLIGHSEGGMIAPMLAAQRDDVAFVIMLAGPGIPNAELLAEQHYLLGLAQGISADVLKQKQDVDKQLFALIGATEKKLASEPQIVNLIEKSLRLVGVNDEKILEQQKEQLIQTYGTGWFRYFLSYSPAEKLAKVKAPILAINGSNDLQVAAKSNLDGIRNALKSANHSDFTVVELPQLNHLFQTSKTGSPVEYAIIEETFSPVASKLIVDWLEERF</sequence>
<keyword evidence="5" id="KW-1185">Reference proteome</keyword>
<evidence type="ECO:0000256" key="1">
    <source>
        <dbReference type="ARBA" id="ARBA00022801"/>
    </source>
</evidence>
<comment type="caution">
    <text evidence="4">The sequence shown here is derived from an EMBL/GenBank/DDBJ whole genome shotgun (WGS) entry which is preliminary data.</text>
</comment>
<dbReference type="AlphaFoldDB" id="A0A545UC76"/>
<protein>
    <submittedName>
        <fullName evidence="4">Alpha/beta hydrolase</fullName>
    </submittedName>
</protein>
<dbReference type="GO" id="GO:0004252">
    <property type="term" value="F:serine-type endopeptidase activity"/>
    <property type="evidence" value="ECO:0007669"/>
    <property type="project" value="InterPro"/>
</dbReference>
<dbReference type="Proteomes" id="UP000315439">
    <property type="component" value="Unassembled WGS sequence"/>
</dbReference>
<dbReference type="PANTHER" id="PTHR43265">
    <property type="entry name" value="ESTERASE ESTD"/>
    <property type="match status" value="1"/>
</dbReference>
<dbReference type="InterPro" id="IPR002471">
    <property type="entry name" value="Pept_S9_AS"/>
</dbReference>
<dbReference type="Pfam" id="PF12146">
    <property type="entry name" value="Hydrolase_4"/>
    <property type="match status" value="1"/>
</dbReference>
<evidence type="ECO:0000259" key="3">
    <source>
        <dbReference type="Pfam" id="PF12146"/>
    </source>
</evidence>
<dbReference type="InterPro" id="IPR022742">
    <property type="entry name" value="Hydrolase_4"/>
</dbReference>
<organism evidence="4 5">
    <name type="scientific">Aliikangiella coralliicola</name>
    <dbReference type="NCBI Taxonomy" id="2592383"/>
    <lineage>
        <taxon>Bacteria</taxon>
        <taxon>Pseudomonadati</taxon>
        <taxon>Pseudomonadota</taxon>
        <taxon>Gammaproteobacteria</taxon>
        <taxon>Oceanospirillales</taxon>
        <taxon>Pleioneaceae</taxon>
        <taxon>Aliikangiella</taxon>
    </lineage>
</organism>
<keyword evidence="1 4" id="KW-0378">Hydrolase</keyword>
<dbReference type="Gene3D" id="3.40.50.1820">
    <property type="entry name" value="alpha/beta hydrolase"/>
    <property type="match status" value="1"/>
</dbReference>
<accession>A0A545UC76</accession>
<dbReference type="GO" id="GO:0006508">
    <property type="term" value="P:proteolysis"/>
    <property type="evidence" value="ECO:0007669"/>
    <property type="project" value="InterPro"/>
</dbReference>
<dbReference type="GO" id="GO:0052689">
    <property type="term" value="F:carboxylic ester hydrolase activity"/>
    <property type="evidence" value="ECO:0007669"/>
    <property type="project" value="TreeGrafter"/>
</dbReference>
<dbReference type="OrthoDB" id="249225at2"/>